<evidence type="ECO:0000313" key="5">
    <source>
        <dbReference type="Proteomes" id="UP001524569"/>
    </source>
</evidence>
<accession>A0ABT1UGY2</accession>
<evidence type="ECO:0000313" key="4">
    <source>
        <dbReference type="EMBL" id="MCQ8181492.1"/>
    </source>
</evidence>
<feature type="transmembrane region" description="Helical" evidence="2">
    <location>
        <begin position="1158"/>
        <end position="1176"/>
    </location>
</feature>
<keyword evidence="2" id="KW-0472">Membrane</keyword>
<protein>
    <submittedName>
        <fullName evidence="4">Uncharacterized protein</fullName>
    </submittedName>
</protein>
<dbReference type="RefSeq" id="WP_256610779.1">
    <property type="nucleotide sequence ID" value="NZ_JANIBM010000009.1"/>
</dbReference>
<feature type="transmembrane region" description="Helical" evidence="2">
    <location>
        <begin position="1227"/>
        <end position="1249"/>
    </location>
</feature>
<dbReference type="EMBL" id="JANIBM010000009">
    <property type="protein sequence ID" value="MCQ8181492.1"/>
    <property type="molecule type" value="Genomic_DNA"/>
</dbReference>
<keyword evidence="2" id="KW-0812">Transmembrane</keyword>
<feature type="region of interest" description="Disordered" evidence="1">
    <location>
        <begin position="1046"/>
        <end position="1065"/>
    </location>
</feature>
<feature type="chain" id="PRO_5046900464" evidence="3">
    <location>
        <begin position="21"/>
        <end position="1333"/>
    </location>
</feature>
<feature type="transmembrane region" description="Helical" evidence="2">
    <location>
        <begin position="673"/>
        <end position="694"/>
    </location>
</feature>
<name>A0ABT1UGY2_9GAMM</name>
<feature type="region of interest" description="Disordered" evidence="1">
    <location>
        <begin position="619"/>
        <end position="641"/>
    </location>
</feature>
<gene>
    <name evidence="4" type="ORF">NP603_10265</name>
</gene>
<feature type="signal peptide" evidence="3">
    <location>
        <begin position="1"/>
        <end position="20"/>
    </location>
</feature>
<proteinExistence type="predicted"/>
<organism evidence="4 5">
    <name type="scientific">Methylomonas aurea</name>
    <dbReference type="NCBI Taxonomy" id="2952224"/>
    <lineage>
        <taxon>Bacteria</taxon>
        <taxon>Pseudomonadati</taxon>
        <taxon>Pseudomonadota</taxon>
        <taxon>Gammaproteobacteria</taxon>
        <taxon>Methylococcales</taxon>
        <taxon>Methylococcaceae</taxon>
        <taxon>Methylomonas</taxon>
    </lineage>
</organism>
<feature type="transmembrane region" description="Helical" evidence="2">
    <location>
        <begin position="1293"/>
        <end position="1314"/>
    </location>
</feature>
<dbReference type="Proteomes" id="UP001524569">
    <property type="component" value="Unassembled WGS sequence"/>
</dbReference>
<evidence type="ECO:0000256" key="1">
    <source>
        <dbReference type="SAM" id="MobiDB-lite"/>
    </source>
</evidence>
<comment type="caution">
    <text evidence="4">The sequence shown here is derived from an EMBL/GenBank/DDBJ whole genome shotgun (WGS) entry which is preliminary data.</text>
</comment>
<reference evidence="4 5" key="1">
    <citation type="submission" date="2022-07" db="EMBL/GenBank/DDBJ databases">
        <title>Methylomonas rivi sp. nov., Methylomonas rosea sp. nov., Methylomonas aureus sp. nov. and Methylomonas subterranea sp. nov., four novel methanotrophs isolated from a freshwater creek and the deep terrestrial subsurface.</title>
        <authorList>
            <person name="Abin C."/>
            <person name="Sankaranarayanan K."/>
            <person name="Garner C."/>
            <person name="Sindelar R."/>
            <person name="Kotary K."/>
            <person name="Garner R."/>
            <person name="Barclay S."/>
            <person name="Lawson P."/>
            <person name="Krumholz L."/>
        </authorList>
    </citation>
    <scope>NUCLEOTIDE SEQUENCE [LARGE SCALE GENOMIC DNA]</scope>
    <source>
        <strain evidence="4 5">SURF-1</strain>
    </source>
</reference>
<keyword evidence="2" id="KW-1133">Transmembrane helix</keyword>
<feature type="transmembrane region" description="Helical" evidence="2">
    <location>
        <begin position="1188"/>
        <end position="1215"/>
    </location>
</feature>
<evidence type="ECO:0000256" key="2">
    <source>
        <dbReference type="SAM" id="Phobius"/>
    </source>
</evidence>
<sequence length="1333" mass="147309">MRRWLIMVLLLAIFGGRQSAAAWELPDAPEALKPWMDWVLHDQPQHGCPFWFNNFENKQCAWSGALVLNLQATRGSFETEWTLYRKSWIELPGDERHWPQAVTVDNQAYPVGLKDGKPALELPTGHYRIGGQFAWEQLPERLALPQASGLLRLNVDGRPVAYPRIEQNAVWLSDRTTTDTGDRENRLELQVFRQIIDESPLQMVTRLELEISGTAREAELPHALLPGFIPVNLDSPLPARLDGDGRLLVQVRPGHWRIDIHGRHPQYLTQLDLAIKDTAWPQEELWTFQAVPNLRLVEIGKPAAIDGSQTNLPEEWRHLPTYRLQQGDSMIFKVIRRGDPEPEPNQVALTRILWLDFAGTGYTVNDRISGSMHRDWRLNAAPELQLGQVQLNGQSQLITESADRSQGVEIRSGNLQLSADSRIETGISALSASGWQQRFQQVRAELKTPPGWRLLAVGGVDNAPDTWLNRWTLLDLFLVLIGGLAAGRLWSWPWGGAALLGLSLIWHEHDAPRLIWLLTLATLALVRILPEGRARHWLTACRNLCWLALAALAIPFVIAQIRSGIYPQLELPEQIEPSAAYNSAPTAAEPLRSDVAPAELATALPEAKAFKRSYAAKSESGAGSGADLERTDPDANLQTGPGLPRWQWRSVHLVWNGGVDSQQQLRLWYLPPWAMMLLHFLQAAITVALVLRLAGISVGDWRRFAPHIAGLLLAPLLVTPGRPAYADLPDPQLLAELKARLLQAPACLPDCAQIAQMQVQAKPELLRLELQVHAQQTLALPLPAQAEQWLPETVEVDGAPGQALFRSELGEVWLALARGVHRVTMQGRYREPVKFTLPLPLIPQHASFAADGWRIGGGYEDGKVGPQLEFTRLQQETPAGRAISQTALPAFVQVSRTLHLGLDWRITTRVESLAANGNAIMLELPLLKGEAVTTPQMRVKDGKVLVNIAASAGGAEWESVLEKSGQIDLLADASGRWHEVWRAEVSPVWRLHSQGLPPIYRENPQGPWLPEWRPWPGERLTLTLERPAAVSGATLTIDASELKVQPGTRNQSSELKLDMRSSKGGRHTITLPDGAELQDVAIDGISQPIRQQGASVSLPLRPGSQQAILKWNTPLPLGFITATPSANLGTASVNSRISVTMPQNCWLLWTSGPDFGPAALIWGLLLVLAAIGFGLGKTGATPLKHWEWFLLLSGLSQLHVVAGIIVVGWLFALQWRAKQPVIGVRRFNLLQIGLAAGTVLALLILALAVEQGLLGSPEMQIAGNQSTAYQLNWYQDRNPPQLPSAAVASLPLAAYRALMLAWALWLASSLLNWLRWGWTCFAAGGIWRKSAKP</sequence>
<keyword evidence="3" id="KW-0732">Signal</keyword>
<keyword evidence="5" id="KW-1185">Reference proteome</keyword>
<evidence type="ECO:0000256" key="3">
    <source>
        <dbReference type="SAM" id="SignalP"/>
    </source>
</evidence>